<evidence type="ECO:0000256" key="3">
    <source>
        <dbReference type="ARBA" id="ARBA00007931"/>
    </source>
</evidence>
<feature type="transmembrane region" description="Helical" evidence="10">
    <location>
        <begin position="122"/>
        <end position="145"/>
    </location>
</feature>
<dbReference type="CDD" id="cd06160">
    <property type="entry name" value="S2P-M50_like_2"/>
    <property type="match status" value="1"/>
</dbReference>
<sequence length="381" mass="43339">MRGSSTVKNYTFHLFLFCLALVTTTLAGAEWMAAKPLLVVTTQWRIIRLLTDQQVLNGLYYSLPFLGVLTAHEFGHYFTARYYRIRVTLPYYIPFWFPLLPTIGTMGAVIKIKDRIFSKKEFFDVGIAGPLAGFIVAIPLLWYGFTHLPAPEHIFTIHPEYKKYGLDYASKVYQDTGNSTALGKNLLFIFFEKFVAPDPVLVPNHYELMHYPYLFAGFLSLFFTAMNLLPIGQLDGGHILYGLIGFRNFNRISPIFFIIFIFYAGLGIVGPHTPPDERYWQFSLYAAYLYVVFEKITPNTQLALMLTATMFCLHMGLAFVFPGTKGYPGWLVFGLLLSRLLGIFHPPAPDEAPLSTGRKVLGWFAVLIFLLSFSPAPFLYE</sequence>
<accession>A0A2T2YDJ0</accession>
<reference evidence="12 13" key="1">
    <citation type="submission" date="2018-03" db="EMBL/GenBank/DDBJ databases">
        <title>Adhaeribacter sp. HMF7605 Genome sequencing and assembly.</title>
        <authorList>
            <person name="Kang H."/>
            <person name="Kang J."/>
            <person name="Cha I."/>
            <person name="Kim H."/>
            <person name="Joh K."/>
        </authorList>
    </citation>
    <scope>NUCLEOTIDE SEQUENCE [LARGE SCALE GENOMIC DNA]</scope>
    <source>
        <strain evidence="12 13">HMF7605</strain>
    </source>
</reference>
<feature type="domain" description="Peptidase M50" evidence="11">
    <location>
        <begin position="62"/>
        <end position="247"/>
    </location>
</feature>
<feature type="transmembrane region" description="Helical" evidence="10">
    <location>
        <begin position="360"/>
        <end position="380"/>
    </location>
</feature>
<evidence type="ECO:0000256" key="1">
    <source>
        <dbReference type="ARBA" id="ARBA00001947"/>
    </source>
</evidence>
<protein>
    <submittedName>
        <fullName evidence="12">Site-2 protease family protein</fullName>
    </submittedName>
</protein>
<dbReference type="EMBL" id="PYFT01000001">
    <property type="protein sequence ID" value="PSR53577.1"/>
    <property type="molecule type" value="Genomic_DNA"/>
</dbReference>
<evidence type="ECO:0000259" key="11">
    <source>
        <dbReference type="Pfam" id="PF02163"/>
    </source>
</evidence>
<keyword evidence="5 10" id="KW-0812">Transmembrane</keyword>
<evidence type="ECO:0000256" key="2">
    <source>
        <dbReference type="ARBA" id="ARBA00004141"/>
    </source>
</evidence>
<feature type="transmembrane region" description="Helical" evidence="10">
    <location>
        <begin position="303"/>
        <end position="321"/>
    </location>
</feature>
<dbReference type="RefSeq" id="WP_106928341.1">
    <property type="nucleotide sequence ID" value="NZ_PYFT01000001.1"/>
</dbReference>
<organism evidence="12 13">
    <name type="scientific">Adhaeribacter arboris</name>
    <dbReference type="NCBI Taxonomy" id="2072846"/>
    <lineage>
        <taxon>Bacteria</taxon>
        <taxon>Pseudomonadati</taxon>
        <taxon>Bacteroidota</taxon>
        <taxon>Cytophagia</taxon>
        <taxon>Cytophagales</taxon>
        <taxon>Hymenobacteraceae</taxon>
        <taxon>Adhaeribacter</taxon>
    </lineage>
</organism>
<dbReference type="PANTHER" id="PTHR31412">
    <property type="entry name" value="ZINC METALLOPROTEASE EGY1"/>
    <property type="match status" value="1"/>
</dbReference>
<name>A0A2T2YDJ0_9BACT</name>
<feature type="transmembrane region" description="Helical" evidence="10">
    <location>
        <begin position="252"/>
        <end position="273"/>
    </location>
</feature>
<evidence type="ECO:0000256" key="10">
    <source>
        <dbReference type="SAM" id="Phobius"/>
    </source>
</evidence>
<comment type="subcellular location">
    <subcellularLocation>
        <location evidence="2">Membrane</location>
        <topology evidence="2">Multi-pass membrane protein</topology>
    </subcellularLocation>
</comment>
<dbReference type="Proteomes" id="UP000240357">
    <property type="component" value="Unassembled WGS sequence"/>
</dbReference>
<feature type="transmembrane region" description="Helical" evidence="10">
    <location>
        <begin position="211"/>
        <end position="231"/>
    </location>
</feature>
<evidence type="ECO:0000256" key="6">
    <source>
        <dbReference type="ARBA" id="ARBA00022801"/>
    </source>
</evidence>
<keyword evidence="13" id="KW-1185">Reference proteome</keyword>
<dbReference type="GO" id="GO:0016020">
    <property type="term" value="C:membrane"/>
    <property type="evidence" value="ECO:0007669"/>
    <property type="project" value="UniProtKB-SubCell"/>
</dbReference>
<dbReference type="InterPro" id="IPR044838">
    <property type="entry name" value="EGY1-like"/>
</dbReference>
<evidence type="ECO:0000256" key="5">
    <source>
        <dbReference type="ARBA" id="ARBA00022692"/>
    </source>
</evidence>
<dbReference type="GO" id="GO:0008233">
    <property type="term" value="F:peptidase activity"/>
    <property type="evidence" value="ECO:0007669"/>
    <property type="project" value="UniProtKB-KW"/>
</dbReference>
<evidence type="ECO:0000313" key="13">
    <source>
        <dbReference type="Proteomes" id="UP000240357"/>
    </source>
</evidence>
<dbReference type="OrthoDB" id="921763at2"/>
<dbReference type="GO" id="GO:0006508">
    <property type="term" value="P:proteolysis"/>
    <property type="evidence" value="ECO:0007669"/>
    <property type="project" value="UniProtKB-KW"/>
</dbReference>
<keyword evidence="7" id="KW-0809">Transit peptide</keyword>
<comment type="similarity">
    <text evidence="3">Belongs to the peptidase M50B family.</text>
</comment>
<dbReference type="PANTHER" id="PTHR31412:SF0">
    <property type="entry name" value="ZINC METALLOPROTEASE EGY1, CHLOROPLASTIC-RELATED"/>
    <property type="match status" value="1"/>
</dbReference>
<proteinExistence type="inferred from homology"/>
<keyword evidence="9 10" id="KW-0472">Membrane</keyword>
<gene>
    <name evidence="12" type="ORF">AHMF7605_08580</name>
</gene>
<keyword evidence="8 10" id="KW-1133">Transmembrane helix</keyword>
<keyword evidence="6" id="KW-0378">Hydrolase</keyword>
<evidence type="ECO:0000313" key="12">
    <source>
        <dbReference type="EMBL" id="PSR53577.1"/>
    </source>
</evidence>
<evidence type="ECO:0000256" key="8">
    <source>
        <dbReference type="ARBA" id="ARBA00022989"/>
    </source>
</evidence>
<evidence type="ECO:0000256" key="9">
    <source>
        <dbReference type="ARBA" id="ARBA00023136"/>
    </source>
</evidence>
<dbReference type="InterPro" id="IPR008915">
    <property type="entry name" value="Peptidase_M50"/>
</dbReference>
<evidence type="ECO:0000256" key="7">
    <source>
        <dbReference type="ARBA" id="ARBA00022946"/>
    </source>
</evidence>
<dbReference type="Pfam" id="PF02163">
    <property type="entry name" value="Peptidase_M50"/>
    <property type="match status" value="1"/>
</dbReference>
<feature type="transmembrane region" description="Helical" evidence="10">
    <location>
        <begin position="91"/>
        <end position="110"/>
    </location>
</feature>
<dbReference type="AlphaFoldDB" id="A0A2T2YDJ0"/>
<comment type="caution">
    <text evidence="12">The sequence shown here is derived from an EMBL/GenBank/DDBJ whole genome shotgun (WGS) entry which is preliminary data.</text>
</comment>
<feature type="transmembrane region" description="Helical" evidence="10">
    <location>
        <begin position="327"/>
        <end position="348"/>
    </location>
</feature>
<comment type="cofactor">
    <cofactor evidence="1">
        <name>Zn(2+)</name>
        <dbReference type="ChEBI" id="CHEBI:29105"/>
    </cofactor>
</comment>
<keyword evidence="4 12" id="KW-0645">Protease</keyword>
<evidence type="ECO:0000256" key="4">
    <source>
        <dbReference type="ARBA" id="ARBA00022670"/>
    </source>
</evidence>